<dbReference type="Proteomes" id="UP000075714">
    <property type="component" value="Unassembled WGS sequence"/>
</dbReference>
<evidence type="ECO:0000259" key="6">
    <source>
        <dbReference type="PROSITE" id="PS50052"/>
    </source>
</evidence>
<dbReference type="Gene3D" id="1.20.890.10">
    <property type="entry name" value="cAMP-dependent protein kinase regulatory subunit, dimerization-anchoring domain"/>
    <property type="match status" value="1"/>
</dbReference>
<evidence type="ECO:0000256" key="5">
    <source>
        <dbReference type="SAM" id="MobiDB-lite"/>
    </source>
</evidence>
<evidence type="ECO:0000256" key="3">
    <source>
        <dbReference type="ARBA" id="ARBA00022679"/>
    </source>
</evidence>
<dbReference type="InterPro" id="IPR020590">
    <property type="entry name" value="Guanylate_kinase_CS"/>
</dbReference>
<reference evidence="8" key="1">
    <citation type="journal article" date="2016" name="Nat. Commun.">
        <title>The Gonium pectorale genome demonstrates co-option of cell cycle regulation during the evolution of multicellularity.</title>
        <authorList>
            <person name="Hanschen E.R."/>
            <person name="Marriage T.N."/>
            <person name="Ferris P.J."/>
            <person name="Hamaji T."/>
            <person name="Toyoda A."/>
            <person name="Fujiyama A."/>
            <person name="Neme R."/>
            <person name="Noguchi H."/>
            <person name="Minakuchi Y."/>
            <person name="Suzuki M."/>
            <person name="Kawai-Toyooka H."/>
            <person name="Smith D.R."/>
            <person name="Sparks H."/>
            <person name="Anderson J."/>
            <person name="Bakaric R."/>
            <person name="Luria V."/>
            <person name="Karger A."/>
            <person name="Kirschner M.W."/>
            <person name="Durand P.M."/>
            <person name="Michod R.E."/>
            <person name="Nozaki H."/>
            <person name="Olson B.J."/>
        </authorList>
    </citation>
    <scope>NUCLEOTIDE SEQUENCE [LARGE SCALE GENOMIC DNA]</scope>
    <source>
        <strain evidence="8">NIES-2863</strain>
    </source>
</reference>
<name>A0A150G228_GONPE</name>
<gene>
    <name evidence="7" type="ORF">GPECTOR_78g95</name>
</gene>
<dbReference type="InterPro" id="IPR008144">
    <property type="entry name" value="Guanylate_kin-like_dom"/>
</dbReference>
<dbReference type="PANTHER" id="PTHR23117:SF13">
    <property type="entry name" value="GUANYLATE KINASE"/>
    <property type="match status" value="1"/>
</dbReference>
<comment type="similarity">
    <text evidence="1">Belongs to the guanylate kinase family.</text>
</comment>
<comment type="similarity">
    <text evidence="2">Belongs to the dpy-30 family.</text>
</comment>
<dbReference type="GO" id="GO:0004385">
    <property type="term" value="F:GMP kinase activity"/>
    <property type="evidence" value="ECO:0007669"/>
    <property type="project" value="TreeGrafter"/>
</dbReference>
<dbReference type="PROSITE" id="PS00856">
    <property type="entry name" value="GUANYLATE_KINASE_1"/>
    <property type="match status" value="1"/>
</dbReference>
<keyword evidence="8" id="KW-1185">Reference proteome</keyword>
<sequence>MAEHGDKFGFSVSHTTRGPRPGELNGVHYHFTDRSSMEADVAAGLFLEHADVHGNMYGTSLAAVAAVGQSGRVAVLDIDVQYMDATVVPVLREALRSLNETRPADPLGFLAEYFLEARANGGRHPRGPGNGKMIG</sequence>
<organism evidence="7 8">
    <name type="scientific">Gonium pectorale</name>
    <name type="common">Green alga</name>
    <dbReference type="NCBI Taxonomy" id="33097"/>
    <lineage>
        <taxon>Eukaryota</taxon>
        <taxon>Viridiplantae</taxon>
        <taxon>Chlorophyta</taxon>
        <taxon>core chlorophytes</taxon>
        <taxon>Chlorophyceae</taxon>
        <taxon>CS clade</taxon>
        <taxon>Chlamydomonadales</taxon>
        <taxon>Volvocaceae</taxon>
        <taxon>Gonium</taxon>
    </lineage>
</organism>
<dbReference type="FunFam" id="3.30.63.10:FF:000002">
    <property type="entry name" value="Guanylate kinase 1"/>
    <property type="match status" value="1"/>
</dbReference>
<dbReference type="PROSITE" id="PS50052">
    <property type="entry name" value="GUANYLATE_KINASE_2"/>
    <property type="match status" value="1"/>
</dbReference>
<dbReference type="CDD" id="cd00071">
    <property type="entry name" value="GMPK"/>
    <property type="match status" value="1"/>
</dbReference>
<dbReference type="GO" id="GO:0005634">
    <property type="term" value="C:nucleus"/>
    <property type="evidence" value="ECO:0007669"/>
    <property type="project" value="UniProtKB-SubCell"/>
</dbReference>
<evidence type="ECO:0000313" key="8">
    <source>
        <dbReference type="Proteomes" id="UP000075714"/>
    </source>
</evidence>
<dbReference type="InterPro" id="IPR008145">
    <property type="entry name" value="GK/Ca_channel_bsu"/>
</dbReference>
<comment type="caution">
    <text evidence="7">The sequence shown here is derived from an EMBL/GenBank/DDBJ whole genome shotgun (WGS) entry which is preliminary data.</text>
</comment>
<dbReference type="Pfam" id="PF00625">
    <property type="entry name" value="Guanylate_kin"/>
    <property type="match status" value="1"/>
</dbReference>
<feature type="domain" description="Guanylate kinase-like" evidence="6">
    <location>
        <begin position="1"/>
        <end position="81"/>
    </location>
</feature>
<dbReference type="InterPro" id="IPR049629">
    <property type="entry name" value="DPY30_SDC1_DD"/>
</dbReference>
<evidence type="ECO:0000256" key="1">
    <source>
        <dbReference type="ARBA" id="ARBA00005790"/>
    </source>
</evidence>
<dbReference type="GO" id="GO:0005829">
    <property type="term" value="C:cytosol"/>
    <property type="evidence" value="ECO:0007669"/>
    <property type="project" value="TreeGrafter"/>
</dbReference>
<dbReference type="OrthoDB" id="6334211at2759"/>
<keyword evidence="4" id="KW-0418">Kinase</keyword>
<dbReference type="Gene3D" id="3.30.63.10">
    <property type="entry name" value="Guanylate Kinase phosphate binding domain"/>
    <property type="match status" value="1"/>
</dbReference>
<protein>
    <recommendedName>
        <fullName evidence="6">Guanylate kinase-like domain-containing protein</fullName>
    </recommendedName>
</protein>
<feature type="region of interest" description="Disordered" evidence="5">
    <location>
        <begin position="1"/>
        <end position="25"/>
    </location>
</feature>
<dbReference type="STRING" id="33097.A0A150G228"/>
<dbReference type="CDD" id="cd22965">
    <property type="entry name" value="DD_DPY30_SDC1"/>
    <property type="match status" value="1"/>
</dbReference>
<evidence type="ECO:0000256" key="2">
    <source>
        <dbReference type="ARBA" id="ARBA00010849"/>
    </source>
</evidence>
<dbReference type="AlphaFoldDB" id="A0A150G228"/>
<proteinExistence type="inferred from homology"/>
<dbReference type="PANTHER" id="PTHR23117">
    <property type="entry name" value="GUANYLATE KINASE-RELATED"/>
    <property type="match status" value="1"/>
</dbReference>
<evidence type="ECO:0000256" key="4">
    <source>
        <dbReference type="ARBA" id="ARBA00022777"/>
    </source>
</evidence>
<evidence type="ECO:0000313" key="7">
    <source>
        <dbReference type="EMBL" id="KXZ43907.1"/>
    </source>
</evidence>
<dbReference type="SMART" id="SM00072">
    <property type="entry name" value="GuKc"/>
    <property type="match status" value="1"/>
</dbReference>
<keyword evidence="3" id="KW-0808">Transferase</keyword>
<dbReference type="SUPFAM" id="SSF52540">
    <property type="entry name" value="P-loop containing nucleoside triphosphate hydrolases"/>
    <property type="match status" value="1"/>
</dbReference>
<dbReference type="InterPro" id="IPR027417">
    <property type="entry name" value="P-loop_NTPase"/>
</dbReference>
<dbReference type="EMBL" id="LSYV01000079">
    <property type="protein sequence ID" value="KXZ43907.1"/>
    <property type="molecule type" value="Genomic_DNA"/>
</dbReference>
<accession>A0A150G228</accession>